<protein>
    <submittedName>
        <fullName evidence="5">HipA-like protein</fullName>
    </submittedName>
</protein>
<dbReference type="GO" id="GO:0004674">
    <property type="term" value="F:protein serine/threonine kinase activity"/>
    <property type="evidence" value="ECO:0007669"/>
    <property type="project" value="TreeGrafter"/>
</dbReference>
<accession>A0A2M9CEK2</accession>
<evidence type="ECO:0000256" key="2">
    <source>
        <dbReference type="ARBA" id="ARBA00022679"/>
    </source>
</evidence>
<keyword evidence="3" id="KW-0418">Kinase</keyword>
<organism evidence="5 6">
    <name type="scientific">Sediminihabitans luteus</name>
    <dbReference type="NCBI Taxonomy" id="1138585"/>
    <lineage>
        <taxon>Bacteria</taxon>
        <taxon>Bacillati</taxon>
        <taxon>Actinomycetota</taxon>
        <taxon>Actinomycetes</taxon>
        <taxon>Micrococcales</taxon>
        <taxon>Cellulomonadaceae</taxon>
        <taxon>Sediminihabitans</taxon>
    </lineage>
</organism>
<proteinExistence type="inferred from homology"/>
<dbReference type="InterPro" id="IPR052028">
    <property type="entry name" value="HipA_Ser/Thr_kinase"/>
</dbReference>
<dbReference type="InterPro" id="IPR012893">
    <property type="entry name" value="HipA-like_C"/>
</dbReference>
<gene>
    <name evidence="5" type="ORF">CLV28_2211</name>
</gene>
<reference evidence="5 6" key="1">
    <citation type="submission" date="2017-11" db="EMBL/GenBank/DDBJ databases">
        <title>Genomic Encyclopedia of Archaeal and Bacterial Type Strains, Phase II (KMG-II): From Individual Species to Whole Genera.</title>
        <authorList>
            <person name="Goeker M."/>
        </authorList>
    </citation>
    <scope>NUCLEOTIDE SEQUENCE [LARGE SCALE GENOMIC DNA]</scope>
    <source>
        <strain evidence="5 6">DSM 25478</strain>
    </source>
</reference>
<comment type="similarity">
    <text evidence="1">Belongs to the HipA Ser/Thr kinase family.</text>
</comment>
<dbReference type="Proteomes" id="UP000231693">
    <property type="component" value="Unassembled WGS sequence"/>
</dbReference>
<evidence type="ECO:0000256" key="3">
    <source>
        <dbReference type="ARBA" id="ARBA00022777"/>
    </source>
</evidence>
<sequence length="260" mass="28592">MAMFQYCTFSECRGTETEYREFADQPAIVVTRYDRLTTPDGTVRRIHQEDLVQTFGLDPSKKYEADGGPGVARIAARLRSATDDDSLDRFVRAVIGNYVLGAPDAHAKNYSLLLVGPTARMAPLYDVATGLIADSAGRLPWTRTAMSIGGERRFGEVEAKHWERLARAVGLDPEQVRRAVRQLAASIPEGFADAVAELPPRAVGATMLREDVLPRIAALAKRTLTGLDCSAREAGRVTRPFVSELETQGSTGPERRWDSR</sequence>
<evidence type="ECO:0000259" key="4">
    <source>
        <dbReference type="Pfam" id="PF07804"/>
    </source>
</evidence>
<evidence type="ECO:0000256" key="1">
    <source>
        <dbReference type="ARBA" id="ARBA00010164"/>
    </source>
</evidence>
<evidence type="ECO:0000313" key="6">
    <source>
        <dbReference type="Proteomes" id="UP000231693"/>
    </source>
</evidence>
<keyword evidence="6" id="KW-1185">Reference proteome</keyword>
<keyword evidence="2" id="KW-0808">Transferase</keyword>
<feature type="domain" description="HipA-like C-terminal" evidence="4">
    <location>
        <begin position="14"/>
        <end position="189"/>
    </location>
</feature>
<dbReference type="PANTHER" id="PTHR37419">
    <property type="entry name" value="SERINE/THREONINE-PROTEIN KINASE TOXIN HIPA"/>
    <property type="match status" value="1"/>
</dbReference>
<dbReference type="GO" id="GO:0005829">
    <property type="term" value="C:cytosol"/>
    <property type="evidence" value="ECO:0007669"/>
    <property type="project" value="TreeGrafter"/>
</dbReference>
<dbReference type="PANTHER" id="PTHR37419:SF1">
    <property type="entry name" value="SERINE_THREONINE-PROTEIN KINASE TOXIN HIPA"/>
    <property type="match status" value="1"/>
</dbReference>
<evidence type="ECO:0000313" key="5">
    <source>
        <dbReference type="EMBL" id="PJJ70376.1"/>
    </source>
</evidence>
<comment type="caution">
    <text evidence="5">The sequence shown here is derived from an EMBL/GenBank/DDBJ whole genome shotgun (WGS) entry which is preliminary data.</text>
</comment>
<dbReference type="EMBL" id="PGFE01000003">
    <property type="protein sequence ID" value="PJJ70376.1"/>
    <property type="molecule type" value="Genomic_DNA"/>
</dbReference>
<dbReference type="AlphaFoldDB" id="A0A2M9CEK2"/>
<name>A0A2M9CEK2_9CELL</name>
<dbReference type="Pfam" id="PF07804">
    <property type="entry name" value="HipA_C"/>
    <property type="match status" value="1"/>
</dbReference>